<feature type="non-terminal residue" evidence="20">
    <location>
        <position position="2124"/>
    </location>
</feature>
<evidence type="ECO:0000256" key="9">
    <source>
        <dbReference type="ARBA" id="ARBA00022857"/>
    </source>
</evidence>
<feature type="active site" description="Proton acceptor; for dehydratase activity" evidence="16">
    <location>
        <position position="825"/>
    </location>
</feature>
<name>A0A7R9PWC0_9ACAR</name>
<dbReference type="SUPFAM" id="SSF53901">
    <property type="entry name" value="Thiolase-like"/>
    <property type="match status" value="1"/>
</dbReference>
<keyword evidence="8" id="KW-0276">Fatty acid metabolism</keyword>
<keyword evidence="9" id="KW-0521">NADP</keyword>
<evidence type="ECO:0000256" key="3">
    <source>
        <dbReference type="ARBA" id="ARBA00022450"/>
    </source>
</evidence>
<dbReference type="InterPro" id="IPR050091">
    <property type="entry name" value="PKS_NRPS_Biosynth_Enz"/>
</dbReference>
<organism evidence="20">
    <name type="scientific">Medioppia subpectinata</name>
    <dbReference type="NCBI Taxonomy" id="1979941"/>
    <lineage>
        <taxon>Eukaryota</taxon>
        <taxon>Metazoa</taxon>
        <taxon>Ecdysozoa</taxon>
        <taxon>Arthropoda</taxon>
        <taxon>Chelicerata</taxon>
        <taxon>Arachnida</taxon>
        <taxon>Acari</taxon>
        <taxon>Acariformes</taxon>
        <taxon>Sarcoptiformes</taxon>
        <taxon>Oribatida</taxon>
        <taxon>Brachypylina</taxon>
        <taxon>Oppioidea</taxon>
        <taxon>Oppiidae</taxon>
        <taxon>Medioppia</taxon>
    </lineage>
</organism>
<keyword evidence="11" id="KW-0520">NAD</keyword>
<dbReference type="InterPro" id="IPR036736">
    <property type="entry name" value="ACP-like_sf"/>
</dbReference>
<dbReference type="InterPro" id="IPR029058">
    <property type="entry name" value="AB_hydrolase_fold"/>
</dbReference>
<dbReference type="GO" id="GO:0031177">
    <property type="term" value="F:phosphopantetheine binding"/>
    <property type="evidence" value="ECO:0007669"/>
    <property type="project" value="InterPro"/>
</dbReference>
<dbReference type="InterPro" id="IPR001227">
    <property type="entry name" value="Ac_transferase_dom_sf"/>
</dbReference>
<feature type="domain" description="PKS/mFAS DH" evidence="19">
    <location>
        <begin position="786"/>
        <end position="1057"/>
    </location>
</feature>
<dbReference type="Pfam" id="PF02801">
    <property type="entry name" value="Ketoacyl-synt_C"/>
    <property type="match status" value="1"/>
</dbReference>
<dbReference type="InterPro" id="IPR057326">
    <property type="entry name" value="KR_dom"/>
</dbReference>
<dbReference type="EMBL" id="CAJPIZ010001473">
    <property type="protein sequence ID" value="CAG2103550.1"/>
    <property type="molecule type" value="Genomic_DNA"/>
</dbReference>
<dbReference type="InterPro" id="IPR020841">
    <property type="entry name" value="PKS_Beta-ketoAc_synthase_dom"/>
</dbReference>
<dbReference type="PROSITE" id="PS52004">
    <property type="entry name" value="KS3_2"/>
    <property type="match status" value="1"/>
</dbReference>
<feature type="region of interest" description="C-terminal hotdog fold" evidence="16">
    <location>
        <begin position="931"/>
        <end position="1057"/>
    </location>
</feature>
<evidence type="ECO:0000313" key="21">
    <source>
        <dbReference type="Proteomes" id="UP000759131"/>
    </source>
</evidence>
<evidence type="ECO:0000256" key="8">
    <source>
        <dbReference type="ARBA" id="ARBA00022832"/>
    </source>
</evidence>
<keyword evidence="10" id="KW-0560">Oxidoreductase</keyword>
<dbReference type="InterPro" id="IPR011032">
    <property type="entry name" value="GroES-like_sf"/>
</dbReference>
<evidence type="ECO:0000259" key="17">
    <source>
        <dbReference type="PROSITE" id="PS50075"/>
    </source>
</evidence>
<dbReference type="SUPFAM" id="SSF52151">
    <property type="entry name" value="FabD/lysophospholipase-like"/>
    <property type="match status" value="1"/>
</dbReference>
<keyword evidence="12" id="KW-0443">Lipid metabolism</keyword>
<dbReference type="InterPro" id="IPR042104">
    <property type="entry name" value="PKS_dehydratase_sf"/>
</dbReference>
<dbReference type="InterPro" id="IPR014031">
    <property type="entry name" value="Ketoacyl_synth_C"/>
</dbReference>
<dbReference type="InterPro" id="IPR049900">
    <property type="entry name" value="PKS_mFAS_DH"/>
</dbReference>
<dbReference type="Pfam" id="PF21089">
    <property type="entry name" value="PKS_DH_N"/>
    <property type="match status" value="1"/>
</dbReference>
<dbReference type="InterPro" id="IPR013968">
    <property type="entry name" value="PKS_KR"/>
</dbReference>
<evidence type="ECO:0000259" key="19">
    <source>
        <dbReference type="PROSITE" id="PS52019"/>
    </source>
</evidence>
<evidence type="ECO:0000256" key="4">
    <source>
        <dbReference type="ARBA" id="ARBA00022516"/>
    </source>
</evidence>
<dbReference type="InterPro" id="IPR049552">
    <property type="entry name" value="PKS_DH_N"/>
</dbReference>
<gene>
    <name evidence="20" type="ORF">OSB1V03_LOCUS3580</name>
</gene>
<dbReference type="PROSITE" id="PS52019">
    <property type="entry name" value="PKS_MFAS_DH"/>
    <property type="match status" value="1"/>
</dbReference>
<dbReference type="PROSITE" id="PS50075">
    <property type="entry name" value="CARRIER"/>
    <property type="match status" value="1"/>
</dbReference>
<keyword evidence="13" id="KW-0275">Fatty acid biosynthesis</keyword>
<dbReference type="SMART" id="SM00822">
    <property type="entry name" value="PKS_KR"/>
    <property type="match status" value="1"/>
</dbReference>
<keyword evidence="21" id="KW-1185">Reference proteome</keyword>
<dbReference type="InterPro" id="IPR016035">
    <property type="entry name" value="Acyl_Trfase/lysoPLipase"/>
</dbReference>
<dbReference type="Proteomes" id="UP000759131">
    <property type="component" value="Unassembled WGS sequence"/>
</dbReference>
<dbReference type="FunFam" id="1.10.1200.10:FF:000013">
    <property type="entry name" value="Fatty acid synthase"/>
    <property type="match status" value="1"/>
</dbReference>
<reference evidence="20" key="1">
    <citation type="submission" date="2020-11" db="EMBL/GenBank/DDBJ databases">
        <authorList>
            <person name="Tran Van P."/>
        </authorList>
    </citation>
    <scope>NUCLEOTIDE SEQUENCE</scope>
</reference>
<feature type="active site" description="Proton donor; for dehydratase activity" evidence="16">
    <location>
        <position position="986"/>
    </location>
</feature>
<dbReference type="SUPFAM" id="SSF51735">
    <property type="entry name" value="NAD(P)-binding Rossmann-fold domains"/>
    <property type="match status" value="2"/>
</dbReference>
<evidence type="ECO:0000256" key="14">
    <source>
        <dbReference type="ARBA" id="ARBA00023268"/>
    </source>
</evidence>
<keyword evidence="6" id="KW-0808">Transferase</keyword>
<dbReference type="CDD" id="cd05195">
    <property type="entry name" value="enoyl_red"/>
    <property type="match status" value="1"/>
</dbReference>
<dbReference type="PROSITE" id="PS00606">
    <property type="entry name" value="KS3_1"/>
    <property type="match status" value="1"/>
</dbReference>
<evidence type="ECO:0000256" key="16">
    <source>
        <dbReference type="PROSITE-ProRule" id="PRU01363"/>
    </source>
</evidence>
<dbReference type="SMART" id="SM00823">
    <property type="entry name" value="PKS_PP"/>
    <property type="match status" value="1"/>
</dbReference>
<dbReference type="SMART" id="SM00829">
    <property type="entry name" value="PKS_ER"/>
    <property type="match status" value="1"/>
</dbReference>
<comment type="catalytic activity">
    <reaction evidence="15">
        <text>acetyl-CoA + n malonyl-CoA + 2n NADPH + 2n H(+) = a long-chain fatty acid + (n+1) CoA + n CO2 + 2n NADP(+).</text>
        <dbReference type="EC" id="2.3.1.85"/>
    </reaction>
</comment>
<feature type="domain" description="Carrier" evidence="17">
    <location>
        <begin position="1717"/>
        <end position="1797"/>
    </location>
</feature>
<protein>
    <recommendedName>
        <fullName evidence="2">Fatty acid synthase</fullName>
        <ecNumber evidence="1">2.3.1.85</ecNumber>
    </recommendedName>
</protein>
<feature type="region of interest" description="N-terminal hotdog fold" evidence="16">
    <location>
        <begin position="786"/>
        <end position="914"/>
    </location>
</feature>
<sequence length="2124" mass="239352">VAKNKLPVSWNQGLRIGGKSDSVDELSDNLYNHIDMITDDERRFPKNMIIRGRLTLMHRDSGEHRISLSIPTFRVLEASNEYCCNNTLKCIIITFHCRFKFSAEFYIDSIYKTNMSPREFNGCPMSSGKLKNVGKFDANFFTVNDWEADYMDAQIRAALETAYEAIVDSGTVPESLSGTNTGVFIGICWEEQLLAYRDYIQLPSYKNLVSQKVANKFNLKGPTFSADSACSSSFVALNEAYLAIKYGRCDAALCIGVNILFNPNIQYRFFKFNMISPDSKCMCMDERANGYAKGEAVVTVLVQRRSRAKRVYATIVNIVSNNDGYKVEGITYPSWHRQSTVIAKTYAQCNVNLAEVDYVEAHCTGTKAGDPVEIKAIYHAMAFTNKREKPLLIGALKSNIGHTEAASGLCAVTKVILAFENELIPANLHFNKANPAIESLIEGHIQPINENTVFSGDLVGLNNFGFGGSNTHLILRSPKIKAQVDNDQIIDRYQRLVQMCGRSQGAVEYFFDKLFARPSKINKDLLHLINELSKSSPYETGTGCRPMRYRGFTLISVNSSVHPGLSSTPIQINKVAKTSRQLCFLFSGIGSQFLTIDKQLMNFDVISDSIHKSAIVLRDKGVDLLTKPNVDSNNWVLHTILSAVAIQMALTDQLRHLDLETDRIVGYSFGEIVCAYADGCLTAQETLLVAYYCGKLINEMAIKKGLYNKFNQPNTDYIGHSLNQYCNEVLTIGMGKNFDIEILVQTLDSVIGFDQMDDNCDSLLLTVGGPVSTGTRMLSPFIQWDHTKSYREIKFPDYFNFFKNRSDESYTIDFMDVNNQYILDHCIDGKIIFPGTGYLMLAWRLLALHKKISFKEFPVEFRNVQLLRVTPVTADRKVTFAVNLDRSTGRFHIIESGSIVVSGTVREITSDKPLQYMSVLNEIQSIADTSNETPICLQRKDVYKMLRIRGYNYGPSFCCITDAHKIQDTYLSAGIEWRKNWVTFCDCLLQTCNLITQSKQLLVPVAIEELRCDPKQLFSTTGFERRTVIDPHLNIVVTAGLEIRGVRVSPLHRNVKSQKPTHMSYKFFAFDEYFKSGLDNNMTCSSYDEPNFLRSQFTIFTENRSEFSGNRVNILEIFFKFTNDYSHWLNRFQRDFSGIGDKPVDQNIWLVANGSAEGLLGFMKCIQKEPNGHRVRCLQIMDTNNDTRKPVVLDKTNAVLHDGKVGHYVLNELPGERKTVDSKHCFLNLQNRGDLSSFQWFECQHKYWPLNQKIGEKLVHIYYSALNFKDIMLATGRLQLKAPDGENECLIGSEFAGRDENMNRVMGMILSKALATTCLVKDIHFLWPIPDYWSMEEAATVPCVFGTAYYALIIRGKLRSNETVLIHSGSGGVGQAAIRICLSLNCRLLITVGSDAKRKFLQELFPTLGDEQRILELINEGIGSGVVQPLNRTIYDHNRCEEAFRFMASGRHVGKVIVKIRDEELFKQILHFNAIKMPAIPRTTYIITGGLGGMGLEIIDWMVNRGAQRFVVTSRSGPKQPYQYLQLKYFKDTGIEIVVWTQPLGSENDTKDLFVEAMKLGPIGGIFHLSLIISDGLLENQSIDSFNKVFESKSKPLEHLDQLSRQMCPVLDHFVVFSSAVTWLGSAGQSNYGFTNAVMERLCEQREREGLPALAIQWGLVGDVGYVADNITTDDYTIGVTRSQRMYSCLQTLDQLLESDVTICTSVVISDKITRISDLLANCKDLLAAVSRILGHKDLEKFDAKTSLSELGMDSLLSVETKQVIERDFGLVLSTQEIQNLTIERIRQIGSQTKAAVTRRSTDTDHNITDTSVVLVDNRVFHIPIERVVYLNAIKEGRKVFYLPPTDGTYHLFIPVATRMTRPVIGLNWTEECLYFGSIADTAQHFINVIHSEFVNQLDDGFDLCGYSYGVFVAYDMCLALQRAAISGLVLPLPPPKLIALDMCPVQTRKDVVVSLADTQHIFNGDEKLGLLASFLMDKISIQSQELIETVTGVERSQWDRVVAELLIQRIGDPCLALNEVMFAVKSHVHKMQHMIHYSIGGHDMDGHRLKGDVLLIRADQHIVGNVAAKSEFRHTVQHDYGFGEIISGKCIVYKLDGNHTKFMANCPYQISKYIADYLKSDNH</sequence>
<dbReference type="InterPro" id="IPR049391">
    <property type="entry name" value="FAS_pseudo-KR"/>
</dbReference>
<dbReference type="Pfam" id="PF00550">
    <property type="entry name" value="PP-binding"/>
    <property type="match status" value="1"/>
</dbReference>
<dbReference type="InterPro" id="IPR018201">
    <property type="entry name" value="Ketoacyl_synth_AS"/>
</dbReference>
<dbReference type="Pfam" id="PF16197">
    <property type="entry name" value="KAsynt_C_assoc"/>
    <property type="match status" value="1"/>
</dbReference>
<feature type="domain" description="Ketosynthase family 3 (KS3)" evidence="18">
    <location>
        <begin position="45"/>
        <end position="477"/>
    </location>
</feature>
<evidence type="ECO:0000256" key="6">
    <source>
        <dbReference type="ARBA" id="ARBA00022679"/>
    </source>
</evidence>
<keyword evidence="14" id="KW-0511">Multifunctional enzyme</keyword>
<proteinExistence type="predicted"/>
<evidence type="ECO:0000256" key="1">
    <source>
        <dbReference type="ARBA" id="ARBA00012873"/>
    </source>
</evidence>
<dbReference type="GO" id="GO:0016491">
    <property type="term" value="F:oxidoreductase activity"/>
    <property type="evidence" value="ECO:0007669"/>
    <property type="project" value="UniProtKB-KW"/>
</dbReference>
<dbReference type="Gene3D" id="3.10.129.110">
    <property type="entry name" value="Polyketide synthase dehydratase"/>
    <property type="match status" value="1"/>
</dbReference>
<evidence type="ECO:0000256" key="7">
    <source>
        <dbReference type="ARBA" id="ARBA00022801"/>
    </source>
</evidence>
<dbReference type="Pfam" id="PF08659">
    <property type="entry name" value="KR"/>
    <property type="match status" value="1"/>
</dbReference>
<dbReference type="EC" id="2.3.1.85" evidence="1"/>
<evidence type="ECO:0000256" key="12">
    <source>
        <dbReference type="ARBA" id="ARBA00023098"/>
    </source>
</evidence>
<dbReference type="Gene3D" id="3.40.366.10">
    <property type="entry name" value="Malonyl-Coenzyme A Acyl Carrier Protein, domain 2"/>
    <property type="match status" value="1"/>
</dbReference>
<evidence type="ECO:0000256" key="15">
    <source>
        <dbReference type="ARBA" id="ARBA00044883"/>
    </source>
</evidence>
<evidence type="ECO:0000256" key="13">
    <source>
        <dbReference type="ARBA" id="ARBA00023160"/>
    </source>
</evidence>
<dbReference type="GO" id="GO:0006633">
    <property type="term" value="P:fatty acid biosynthetic process"/>
    <property type="evidence" value="ECO:0007669"/>
    <property type="project" value="UniProtKB-KW"/>
</dbReference>
<dbReference type="PANTHER" id="PTHR43775:SF7">
    <property type="entry name" value="FATTY ACID SYNTHASE"/>
    <property type="match status" value="1"/>
</dbReference>
<dbReference type="InterPro" id="IPR016039">
    <property type="entry name" value="Thiolase-like"/>
</dbReference>
<dbReference type="GO" id="GO:0016787">
    <property type="term" value="F:hydrolase activity"/>
    <property type="evidence" value="ECO:0007669"/>
    <property type="project" value="UniProtKB-KW"/>
</dbReference>
<dbReference type="CDD" id="cd00833">
    <property type="entry name" value="PKS"/>
    <property type="match status" value="1"/>
</dbReference>
<dbReference type="SUPFAM" id="SSF50129">
    <property type="entry name" value="GroES-like"/>
    <property type="match status" value="1"/>
</dbReference>
<evidence type="ECO:0000256" key="5">
    <source>
        <dbReference type="ARBA" id="ARBA00022553"/>
    </source>
</evidence>
<keyword evidence="4" id="KW-0444">Lipid biosynthesis</keyword>
<dbReference type="SUPFAM" id="SSF53474">
    <property type="entry name" value="alpha/beta-Hydrolases"/>
    <property type="match status" value="1"/>
</dbReference>
<dbReference type="InterPro" id="IPR036291">
    <property type="entry name" value="NAD(P)-bd_dom_sf"/>
</dbReference>
<dbReference type="GO" id="GO:0004315">
    <property type="term" value="F:3-oxoacyl-[acyl-carrier-protein] synthase activity"/>
    <property type="evidence" value="ECO:0007669"/>
    <property type="project" value="InterPro"/>
</dbReference>
<evidence type="ECO:0000256" key="2">
    <source>
        <dbReference type="ARBA" id="ARBA00018769"/>
    </source>
</evidence>
<dbReference type="Gene3D" id="1.10.1200.10">
    <property type="entry name" value="ACP-like"/>
    <property type="match status" value="1"/>
</dbReference>
<dbReference type="Pfam" id="PF21149">
    <property type="entry name" value="FAS_pseudo-KR"/>
    <property type="match status" value="1"/>
</dbReference>
<keyword evidence="3" id="KW-0596">Phosphopantetheine</keyword>
<dbReference type="EMBL" id="OC856048">
    <property type="protein sequence ID" value="CAD7623120.1"/>
    <property type="molecule type" value="Genomic_DNA"/>
</dbReference>
<accession>A0A7R9PWC0</accession>
<dbReference type="Pfam" id="PF00698">
    <property type="entry name" value="Acyl_transf_1"/>
    <property type="match status" value="1"/>
</dbReference>
<dbReference type="Gene3D" id="3.40.50.1820">
    <property type="entry name" value="alpha/beta hydrolase"/>
    <property type="match status" value="1"/>
</dbReference>
<feature type="non-terminal residue" evidence="20">
    <location>
        <position position="1"/>
    </location>
</feature>
<dbReference type="InterPro" id="IPR014043">
    <property type="entry name" value="Acyl_transferase_dom"/>
</dbReference>
<dbReference type="SUPFAM" id="SSF47336">
    <property type="entry name" value="ACP-like"/>
    <property type="match status" value="1"/>
</dbReference>
<keyword evidence="5" id="KW-0597">Phosphoprotein</keyword>
<evidence type="ECO:0000313" key="20">
    <source>
        <dbReference type="EMBL" id="CAD7623120.1"/>
    </source>
</evidence>
<dbReference type="OrthoDB" id="6504497at2759"/>
<evidence type="ECO:0000256" key="11">
    <source>
        <dbReference type="ARBA" id="ARBA00023027"/>
    </source>
</evidence>
<dbReference type="InterPro" id="IPR009081">
    <property type="entry name" value="PP-bd_ACP"/>
</dbReference>
<dbReference type="InterPro" id="IPR020843">
    <property type="entry name" value="ER"/>
</dbReference>
<dbReference type="Pfam" id="PF00109">
    <property type="entry name" value="ketoacyl-synt"/>
    <property type="match status" value="1"/>
</dbReference>
<evidence type="ECO:0000259" key="18">
    <source>
        <dbReference type="PROSITE" id="PS52004"/>
    </source>
</evidence>
<dbReference type="GO" id="GO:0004312">
    <property type="term" value="F:fatty acid synthase activity"/>
    <property type="evidence" value="ECO:0007669"/>
    <property type="project" value="UniProtKB-EC"/>
</dbReference>
<dbReference type="Gene3D" id="3.40.50.720">
    <property type="entry name" value="NAD(P)-binding Rossmann-like Domain"/>
    <property type="match status" value="2"/>
</dbReference>
<dbReference type="PANTHER" id="PTHR43775">
    <property type="entry name" value="FATTY ACID SYNTHASE"/>
    <property type="match status" value="1"/>
</dbReference>
<dbReference type="SMART" id="SM00825">
    <property type="entry name" value="PKS_KS"/>
    <property type="match status" value="1"/>
</dbReference>
<dbReference type="InterPro" id="IPR020806">
    <property type="entry name" value="PKS_PP-bd"/>
</dbReference>
<dbReference type="Gene3D" id="3.90.180.10">
    <property type="entry name" value="Medium-chain alcohol dehydrogenases, catalytic domain"/>
    <property type="match status" value="2"/>
</dbReference>
<dbReference type="Gene3D" id="3.40.47.10">
    <property type="match status" value="1"/>
</dbReference>
<evidence type="ECO:0000256" key="10">
    <source>
        <dbReference type="ARBA" id="ARBA00023002"/>
    </source>
</evidence>
<dbReference type="InterPro" id="IPR014030">
    <property type="entry name" value="Ketoacyl_synth_N"/>
</dbReference>
<keyword evidence="7" id="KW-0378">Hydrolase</keyword>
<dbReference type="CDD" id="cd08954">
    <property type="entry name" value="KR_1_FAS_SDR_x"/>
    <property type="match status" value="1"/>
</dbReference>
<dbReference type="InterPro" id="IPR032821">
    <property type="entry name" value="PKS_assoc"/>
</dbReference>
<dbReference type="Gene3D" id="3.30.70.3290">
    <property type="match status" value="1"/>
</dbReference>